<dbReference type="AlphaFoldDB" id="A0A1Y1RPK1"/>
<dbReference type="SUPFAM" id="SSF46689">
    <property type="entry name" value="Homeodomain-like"/>
    <property type="match status" value="1"/>
</dbReference>
<evidence type="ECO:0000256" key="1">
    <source>
        <dbReference type="ARBA" id="ARBA00023015"/>
    </source>
</evidence>
<evidence type="ECO:0000313" key="6">
    <source>
        <dbReference type="Proteomes" id="UP000192359"/>
    </source>
</evidence>
<dbReference type="InterPro" id="IPR009057">
    <property type="entry name" value="Homeodomain-like_sf"/>
</dbReference>
<dbReference type="Pfam" id="PF12833">
    <property type="entry name" value="HTH_18"/>
    <property type="match status" value="1"/>
</dbReference>
<dbReference type="InterPro" id="IPR018060">
    <property type="entry name" value="HTH_AraC"/>
</dbReference>
<proteinExistence type="predicted"/>
<dbReference type="InterPro" id="IPR050204">
    <property type="entry name" value="AraC_XylS_family_regulators"/>
</dbReference>
<keyword evidence="6" id="KW-1185">Reference proteome</keyword>
<evidence type="ECO:0000313" key="5">
    <source>
        <dbReference type="EMBL" id="ORC17466.1"/>
    </source>
</evidence>
<dbReference type="PANTHER" id="PTHR46796:SF6">
    <property type="entry name" value="ARAC SUBFAMILY"/>
    <property type="match status" value="1"/>
</dbReference>
<dbReference type="OrthoDB" id="9799345at2"/>
<dbReference type="EMBL" id="LXWF01000033">
    <property type="protein sequence ID" value="ORC17466.1"/>
    <property type="molecule type" value="Genomic_DNA"/>
</dbReference>
<dbReference type="Pfam" id="PF14525">
    <property type="entry name" value="AraC_binding_2"/>
    <property type="match status" value="1"/>
</dbReference>
<gene>
    <name evidence="5" type="ORF">A7979_03340</name>
</gene>
<evidence type="ECO:0000256" key="2">
    <source>
        <dbReference type="ARBA" id="ARBA00023125"/>
    </source>
</evidence>
<dbReference type="Gene3D" id="1.10.10.60">
    <property type="entry name" value="Homeodomain-like"/>
    <property type="match status" value="1"/>
</dbReference>
<dbReference type="Proteomes" id="UP000192359">
    <property type="component" value="Unassembled WGS sequence"/>
</dbReference>
<accession>A0A1Y1RPK1</accession>
<dbReference type="GO" id="GO:0003700">
    <property type="term" value="F:DNA-binding transcription factor activity"/>
    <property type="evidence" value="ECO:0007669"/>
    <property type="project" value="InterPro"/>
</dbReference>
<reference evidence="5 6" key="1">
    <citation type="submission" date="2016-05" db="EMBL/GenBank/DDBJ databases">
        <title>Draft genome sequence of a porcine commensal Rothia nasimurium.</title>
        <authorList>
            <person name="Gaiser R.A."/>
            <person name="Van Baarlen P."/>
            <person name="Wells J.M."/>
        </authorList>
    </citation>
    <scope>NUCLEOTIDE SEQUENCE [LARGE SCALE GENOMIC DNA]</scope>
    <source>
        <strain evidence="5 6">PT-32</strain>
    </source>
</reference>
<dbReference type="GO" id="GO:0043565">
    <property type="term" value="F:sequence-specific DNA binding"/>
    <property type="evidence" value="ECO:0007669"/>
    <property type="project" value="InterPro"/>
</dbReference>
<protein>
    <submittedName>
        <fullName evidence="5">AraC family transcriptional regulator</fullName>
    </submittedName>
</protein>
<dbReference type="PANTHER" id="PTHR46796">
    <property type="entry name" value="HTH-TYPE TRANSCRIPTIONAL ACTIVATOR RHAS-RELATED"/>
    <property type="match status" value="1"/>
</dbReference>
<dbReference type="SMART" id="SM00342">
    <property type="entry name" value="HTH_ARAC"/>
    <property type="match status" value="1"/>
</dbReference>
<evidence type="ECO:0000259" key="4">
    <source>
        <dbReference type="PROSITE" id="PS01124"/>
    </source>
</evidence>
<comment type="caution">
    <text evidence="5">The sequence shown here is derived from an EMBL/GenBank/DDBJ whole genome shotgun (WGS) entry which is preliminary data.</text>
</comment>
<name>A0A1Y1RPK1_9MICC</name>
<dbReference type="InterPro" id="IPR035418">
    <property type="entry name" value="AraC-bd_2"/>
</dbReference>
<keyword evidence="2" id="KW-0238">DNA-binding</keyword>
<keyword evidence="3" id="KW-0804">Transcription</keyword>
<keyword evidence="1" id="KW-0805">Transcription regulation</keyword>
<organism evidence="5 6">
    <name type="scientific">Rothia nasimurium</name>
    <dbReference type="NCBI Taxonomy" id="85336"/>
    <lineage>
        <taxon>Bacteria</taxon>
        <taxon>Bacillati</taxon>
        <taxon>Actinomycetota</taxon>
        <taxon>Actinomycetes</taxon>
        <taxon>Micrococcales</taxon>
        <taxon>Micrococcaceae</taxon>
        <taxon>Rothia</taxon>
    </lineage>
</organism>
<evidence type="ECO:0000256" key="3">
    <source>
        <dbReference type="ARBA" id="ARBA00023163"/>
    </source>
</evidence>
<feature type="domain" description="HTH araC/xylS-type" evidence="4">
    <location>
        <begin position="196"/>
        <end position="297"/>
    </location>
</feature>
<dbReference type="PROSITE" id="PS01124">
    <property type="entry name" value="HTH_ARAC_FAMILY_2"/>
    <property type="match status" value="1"/>
</dbReference>
<sequence length="302" mass="33051">MNLTQWIAGARESFGPLVITAPDSENFTASVRTASLGDVHLFDMRTPAHTVRRDPAATDSTDGYCKLSLQLEGSAVITQGGRTCTLGPGDLALYLTSSPYQIEYSGSQRSLVVLFPQSFIHLSSDYLELMTATPVSDTQGLGKFAVPLFEQLAVNVEELSGPHALALVRSALEMVITVMAAESSEAGRQPDNTLYHQALAYIEEHLGDPHLGPSKIAEALYISLRQLHGRFASHQQTVATYIRTRRLESIREDLANPLYRGDSVQTISSRYALFDPSHVSKVFKAEYGESPSAYRARMLATL</sequence>